<comment type="caution">
    <text evidence="9">The sequence shown here is derived from an EMBL/GenBank/DDBJ whole genome shotgun (WGS) entry which is preliminary data.</text>
</comment>
<keyword evidence="4 7" id="KW-0812">Transmembrane</keyword>
<evidence type="ECO:0000256" key="2">
    <source>
        <dbReference type="ARBA" id="ARBA00005745"/>
    </source>
</evidence>
<dbReference type="InterPro" id="IPR018076">
    <property type="entry name" value="T2SS_GspF_dom"/>
</dbReference>
<feature type="transmembrane region" description="Helical" evidence="7">
    <location>
        <begin position="367"/>
        <end position="389"/>
    </location>
</feature>
<comment type="subcellular location">
    <subcellularLocation>
        <location evidence="1">Cell membrane</location>
        <topology evidence="1">Multi-pass membrane protein</topology>
    </subcellularLocation>
</comment>
<feature type="domain" description="Type II secretion system protein GspF" evidence="8">
    <location>
        <begin position="264"/>
        <end position="386"/>
    </location>
</feature>
<keyword evidence="5 7" id="KW-1133">Transmembrane helix</keyword>
<protein>
    <submittedName>
        <fullName evidence="9">Type II secretion system F family protein</fullName>
    </submittedName>
</protein>
<dbReference type="InterPro" id="IPR003004">
    <property type="entry name" value="GspF/PilC"/>
</dbReference>
<evidence type="ECO:0000259" key="8">
    <source>
        <dbReference type="Pfam" id="PF00482"/>
    </source>
</evidence>
<name>A0ABT1EJT6_9FIRM</name>
<dbReference type="PANTHER" id="PTHR30012:SF0">
    <property type="entry name" value="TYPE II SECRETION SYSTEM PROTEIN F-RELATED"/>
    <property type="match status" value="1"/>
</dbReference>
<dbReference type="Proteomes" id="UP001523565">
    <property type="component" value="Unassembled WGS sequence"/>
</dbReference>
<feature type="transmembrane region" description="Helical" evidence="7">
    <location>
        <begin position="162"/>
        <end position="184"/>
    </location>
</feature>
<evidence type="ECO:0000256" key="7">
    <source>
        <dbReference type="SAM" id="Phobius"/>
    </source>
</evidence>
<feature type="domain" description="Type II secretion system protein GspF" evidence="8">
    <location>
        <begin position="61"/>
        <end position="185"/>
    </location>
</feature>
<evidence type="ECO:0000313" key="10">
    <source>
        <dbReference type="Proteomes" id="UP001523565"/>
    </source>
</evidence>
<sequence>MKYKYTATTAAGKKTKGVMEASGESDLYEKLRQQELYMITCSEGKVRSNKMRIKAKPLAEFSRQIGTLLAAGVSLVRALAIVAGDELTKAKYRDVYGKVLASVRQGVTLSVAMEEQGEAFPELLINMYRSAETSGDLDKVAMRMADHYDKESRMKTKIKNAMTYPIILLVLIVAVVLILFTFVIPQFSELFGQMEELPALTRFVMGISDVVIKRWYLIIIGVVLFVLLIRAIAEIPAVRFQLDRLKIRLPIFGKLLKVIYTARFARTLSSLYSAGLPIVVALPIAASTIGNAYIEAQFEVAIAGVRRGDNLSSSLMGIDGFIQKLASAIMVGEETGSLDTMLDSIADELDYESQMAISRMLTFLEPAMIIIMAIIVGVIIISVIMPLYGSYGAIENSAV</sequence>
<organism evidence="9 10">
    <name type="scientific">Ohessyouella blattaphilus</name>
    <dbReference type="NCBI Taxonomy" id="2949333"/>
    <lineage>
        <taxon>Bacteria</taxon>
        <taxon>Bacillati</taxon>
        <taxon>Bacillota</taxon>
        <taxon>Clostridia</taxon>
        <taxon>Lachnospirales</taxon>
        <taxon>Lachnospiraceae</taxon>
        <taxon>Ohessyouella</taxon>
    </lineage>
</organism>
<dbReference type="PANTHER" id="PTHR30012">
    <property type="entry name" value="GENERAL SECRETION PATHWAY PROTEIN"/>
    <property type="match status" value="1"/>
</dbReference>
<dbReference type="PRINTS" id="PR00812">
    <property type="entry name" value="BCTERIALGSPF"/>
</dbReference>
<evidence type="ECO:0000256" key="5">
    <source>
        <dbReference type="ARBA" id="ARBA00022989"/>
    </source>
</evidence>
<keyword evidence="10" id="KW-1185">Reference proteome</keyword>
<evidence type="ECO:0000256" key="6">
    <source>
        <dbReference type="ARBA" id="ARBA00023136"/>
    </source>
</evidence>
<feature type="transmembrane region" description="Helical" evidence="7">
    <location>
        <begin position="271"/>
        <end position="294"/>
    </location>
</feature>
<accession>A0ABT1EJT6</accession>
<evidence type="ECO:0000313" key="9">
    <source>
        <dbReference type="EMBL" id="MCP1110963.1"/>
    </source>
</evidence>
<dbReference type="Pfam" id="PF00482">
    <property type="entry name" value="T2SSF"/>
    <property type="match status" value="2"/>
</dbReference>
<keyword evidence="6 7" id="KW-0472">Membrane</keyword>
<evidence type="ECO:0000256" key="1">
    <source>
        <dbReference type="ARBA" id="ARBA00004651"/>
    </source>
</evidence>
<evidence type="ECO:0000256" key="4">
    <source>
        <dbReference type="ARBA" id="ARBA00022692"/>
    </source>
</evidence>
<comment type="similarity">
    <text evidence="2">Belongs to the GSP F family.</text>
</comment>
<dbReference type="Gene3D" id="1.20.81.30">
    <property type="entry name" value="Type II secretion system (T2SS), domain F"/>
    <property type="match status" value="2"/>
</dbReference>
<dbReference type="RefSeq" id="WP_262069844.1">
    <property type="nucleotide sequence ID" value="NZ_JAMXOC010000020.1"/>
</dbReference>
<gene>
    <name evidence="9" type="ORF">NK118_11950</name>
</gene>
<reference evidence="9 10" key="1">
    <citation type="journal article" date="2022" name="Genome Biol. Evol.">
        <title>Host diet, physiology and behaviors set the stage for Lachnospiraceae cladogenesis.</title>
        <authorList>
            <person name="Vera-Ponce De Leon A."/>
            <person name="Schneider M."/>
            <person name="Jahnes B.C."/>
            <person name="Sadowski V."/>
            <person name="Camuy-Velez L.A."/>
            <person name="Duan J."/>
            <person name="Sabree Z.L."/>
        </authorList>
    </citation>
    <scope>NUCLEOTIDE SEQUENCE [LARGE SCALE GENOMIC DNA]</scope>
    <source>
        <strain evidence="9 10">PAL227</strain>
    </source>
</reference>
<feature type="transmembrane region" description="Helical" evidence="7">
    <location>
        <begin position="215"/>
        <end position="233"/>
    </location>
</feature>
<dbReference type="InterPro" id="IPR042094">
    <property type="entry name" value="T2SS_GspF_sf"/>
</dbReference>
<proteinExistence type="inferred from homology"/>
<dbReference type="EMBL" id="JAMZFV010000020">
    <property type="protein sequence ID" value="MCP1110963.1"/>
    <property type="molecule type" value="Genomic_DNA"/>
</dbReference>
<evidence type="ECO:0000256" key="3">
    <source>
        <dbReference type="ARBA" id="ARBA00022475"/>
    </source>
</evidence>
<keyword evidence="3" id="KW-1003">Cell membrane</keyword>